<feature type="transmembrane region" description="Helical" evidence="7">
    <location>
        <begin position="249"/>
        <end position="266"/>
    </location>
</feature>
<comment type="subcellular location">
    <subcellularLocation>
        <location evidence="1">Cell membrane</location>
        <topology evidence="1">Multi-pass membrane protein</topology>
    </subcellularLocation>
</comment>
<keyword evidence="10" id="KW-1185">Reference proteome</keyword>
<feature type="transmembrane region" description="Helical" evidence="7">
    <location>
        <begin position="12"/>
        <end position="33"/>
    </location>
</feature>
<accession>A0A4Q7PQ58</accession>
<keyword evidence="5 7" id="KW-1133">Transmembrane helix</keyword>
<dbReference type="Proteomes" id="UP000292927">
    <property type="component" value="Unassembled WGS sequence"/>
</dbReference>
<proteinExistence type="inferred from homology"/>
<comment type="similarity">
    <text evidence="2">Belongs to the EamA transporter family.</text>
</comment>
<dbReference type="EMBL" id="SGXF01000001">
    <property type="protein sequence ID" value="RZT02446.1"/>
    <property type="molecule type" value="Genomic_DNA"/>
</dbReference>
<evidence type="ECO:0000256" key="2">
    <source>
        <dbReference type="ARBA" id="ARBA00007362"/>
    </source>
</evidence>
<keyword evidence="4 7" id="KW-0812">Transmembrane</keyword>
<gene>
    <name evidence="9" type="ORF">EV209_0562</name>
</gene>
<feature type="transmembrane region" description="Helical" evidence="7">
    <location>
        <begin position="95"/>
        <end position="117"/>
    </location>
</feature>
<dbReference type="InterPro" id="IPR050638">
    <property type="entry name" value="AA-Vitamin_Transporters"/>
</dbReference>
<evidence type="ECO:0000259" key="8">
    <source>
        <dbReference type="Pfam" id="PF00892"/>
    </source>
</evidence>
<evidence type="ECO:0000256" key="6">
    <source>
        <dbReference type="ARBA" id="ARBA00023136"/>
    </source>
</evidence>
<evidence type="ECO:0000313" key="10">
    <source>
        <dbReference type="Proteomes" id="UP000292927"/>
    </source>
</evidence>
<feature type="transmembrane region" description="Helical" evidence="7">
    <location>
        <begin position="39"/>
        <end position="55"/>
    </location>
</feature>
<feature type="transmembrane region" description="Helical" evidence="7">
    <location>
        <begin position="218"/>
        <end position="237"/>
    </location>
</feature>
<reference evidence="9 10" key="1">
    <citation type="submission" date="2019-02" db="EMBL/GenBank/DDBJ databases">
        <title>Genomic Encyclopedia of Type Strains, Phase IV (KMG-IV): sequencing the most valuable type-strain genomes for metagenomic binning, comparative biology and taxonomic classification.</title>
        <authorList>
            <person name="Goeker M."/>
        </authorList>
    </citation>
    <scope>NUCLEOTIDE SEQUENCE [LARGE SCALE GENOMIC DNA]</scope>
    <source>
        <strain evidence="9 10">DSM 29486</strain>
    </source>
</reference>
<evidence type="ECO:0000256" key="7">
    <source>
        <dbReference type="SAM" id="Phobius"/>
    </source>
</evidence>
<evidence type="ECO:0000256" key="3">
    <source>
        <dbReference type="ARBA" id="ARBA00022475"/>
    </source>
</evidence>
<evidence type="ECO:0000313" key="9">
    <source>
        <dbReference type="EMBL" id="RZT02446.1"/>
    </source>
</evidence>
<feature type="transmembrane region" description="Helical" evidence="7">
    <location>
        <begin position="67"/>
        <end position="83"/>
    </location>
</feature>
<dbReference type="OrthoDB" id="9805239at2"/>
<dbReference type="InterPro" id="IPR000620">
    <property type="entry name" value="EamA_dom"/>
</dbReference>
<dbReference type="SUPFAM" id="SSF103481">
    <property type="entry name" value="Multidrug resistance efflux transporter EmrE"/>
    <property type="match status" value="2"/>
</dbReference>
<dbReference type="RefSeq" id="WP_130432831.1">
    <property type="nucleotide sequence ID" value="NZ_SGXF01000001.1"/>
</dbReference>
<evidence type="ECO:0000256" key="5">
    <source>
        <dbReference type="ARBA" id="ARBA00022989"/>
    </source>
</evidence>
<feature type="transmembrane region" description="Helical" evidence="7">
    <location>
        <begin position="187"/>
        <end position="206"/>
    </location>
</feature>
<evidence type="ECO:0000256" key="1">
    <source>
        <dbReference type="ARBA" id="ARBA00004651"/>
    </source>
</evidence>
<feature type="transmembrane region" description="Helical" evidence="7">
    <location>
        <begin position="148"/>
        <end position="166"/>
    </location>
</feature>
<organism evidence="9 10">
    <name type="scientific">Cuneatibacter caecimuris</name>
    <dbReference type="NCBI Taxonomy" id="1796618"/>
    <lineage>
        <taxon>Bacteria</taxon>
        <taxon>Bacillati</taxon>
        <taxon>Bacillota</taxon>
        <taxon>Clostridia</taxon>
        <taxon>Lachnospirales</taxon>
        <taxon>Lachnospiraceae</taxon>
        <taxon>Cuneatibacter</taxon>
    </lineage>
</organism>
<dbReference type="InterPro" id="IPR037185">
    <property type="entry name" value="EmrE-like"/>
</dbReference>
<keyword evidence="6 7" id="KW-0472">Membrane</keyword>
<dbReference type="PANTHER" id="PTHR32322:SF18">
    <property type="entry name" value="S-ADENOSYLMETHIONINE_S-ADENOSYLHOMOCYSTEINE TRANSPORTER"/>
    <property type="match status" value="1"/>
</dbReference>
<dbReference type="Pfam" id="PF00892">
    <property type="entry name" value="EamA"/>
    <property type="match status" value="2"/>
</dbReference>
<keyword evidence="3" id="KW-1003">Cell membrane</keyword>
<name>A0A4Q7PQ58_9FIRM</name>
<comment type="caution">
    <text evidence="9">The sequence shown here is derived from an EMBL/GenBank/DDBJ whole genome shotgun (WGS) entry which is preliminary data.</text>
</comment>
<evidence type="ECO:0000256" key="4">
    <source>
        <dbReference type="ARBA" id="ARBA00022692"/>
    </source>
</evidence>
<protein>
    <submittedName>
        <fullName evidence="9">Drug/metabolite transporter (DMT)-like permease</fullName>
    </submittedName>
</protein>
<dbReference type="PANTHER" id="PTHR32322">
    <property type="entry name" value="INNER MEMBRANE TRANSPORTER"/>
    <property type="match status" value="1"/>
</dbReference>
<dbReference type="GO" id="GO:0005886">
    <property type="term" value="C:plasma membrane"/>
    <property type="evidence" value="ECO:0007669"/>
    <property type="project" value="UniProtKB-SubCell"/>
</dbReference>
<feature type="domain" description="EamA" evidence="8">
    <location>
        <begin position="151"/>
        <end position="287"/>
    </location>
</feature>
<feature type="domain" description="EamA" evidence="8">
    <location>
        <begin position="9"/>
        <end position="139"/>
    </location>
</feature>
<feature type="transmembrane region" description="Helical" evidence="7">
    <location>
        <begin position="124"/>
        <end position="142"/>
    </location>
</feature>
<sequence>MGNRIAGGHGAAFITIIIWGTTFISTKVLLQIFTPVEILFIRFLTGYLALWCVCPRRLKLRDRRQEWYFAAAGLCGVTLYYLLENIALTYTLASNVGVIISAAPFFTVIFSCLFLHGKRPGKRFFLGFLMALLGILLISSGSGEAFHLNPLGDLLAAGAAVVWAAYSTITKKISEFGCNTIQTTRRTFFYGLIFMIPAIMLMDFQIDLSQFIDLKNILNLLFLGFGASAFCFVTWNFAVKVLGSVRTSVYIYMVPVITAAASWLILHETLNGMMLLGIFLTLAGLTLSQNGQSDCSE</sequence>
<dbReference type="AlphaFoldDB" id="A0A4Q7PQ58"/>